<accession>A0ABQ5EH60</accession>
<organism evidence="1 2">
    <name type="scientific">Tanacetum coccineum</name>
    <dbReference type="NCBI Taxonomy" id="301880"/>
    <lineage>
        <taxon>Eukaryota</taxon>
        <taxon>Viridiplantae</taxon>
        <taxon>Streptophyta</taxon>
        <taxon>Embryophyta</taxon>
        <taxon>Tracheophyta</taxon>
        <taxon>Spermatophyta</taxon>
        <taxon>Magnoliopsida</taxon>
        <taxon>eudicotyledons</taxon>
        <taxon>Gunneridae</taxon>
        <taxon>Pentapetalae</taxon>
        <taxon>asterids</taxon>
        <taxon>campanulids</taxon>
        <taxon>Asterales</taxon>
        <taxon>Asteraceae</taxon>
        <taxon>Asteroideae</taxon>
        <taxon>Anthemideae</taxon>
        <taxon>Anthemidinae</taxon>
        <taxon>Tanacetum</taxon>
    </lineage>
</organism>
<dbReference type="EMBL" id="BQNB010016297">
    <property type="protein sequence ID" value="GJT50162.1"/>
    <property type="molecule type" value="Genomic_DNA"/>
</dbReference>
<evidence type="ECO:0000313" key="1">
    <source>
        <dbReference type="EMBL" id="GJT50162.1"/>
    </source>
</evidence>
<comment type="caution">
    <text evidence="1">The sequence shown here is derived from an EMBL/GenBank/DDBJ whole genome shotgun (WGS) entry which is preliminary data.</text>
</comment>
<protein>
    <submittedName>
        <fullName evidence="1">Uncharacterized protein</fullName>
    </submittedName>
</protein>
<dbReference type="Proteomes" id="UP001151760">
    <property type="component" value="Unassembled WGS sequence"/>
</dbReference>
<name>A0ABQ5EH60_9ASTR</name>
<sequence length="70" mass="7742">MVASDSGSPLQPPQAHPGYCIFVKPTMKNIRVYVFCFHYVPMPVFCQGSFPQVIVAANNGDILARPDPYI</sequence>
<gene>
    <name evidence="1" type="ORF">Tco_0976319</name>
</gene>
<evidence type="ECO:0000313" key="2">
    <source>
        <dbReference type="Proteomes" id="UP001151760"/>
    </source>
</evidence>
<reference evidence="1" key="1">
    <citation type="journal article" date="2022" name="Int. J. Mol. Sci.">
        <title>Draft Genome of Tanacetum Coccineum: Genomic Comparison of Closely Related Tanacetum-Family Plants.</title>
        <authorList>
            <person name="Yamashiro T."/>
            <person name="Shiraishi A."/>
            <person name="Nakayama K."/>
            <person name="Satake H."/>
        </authorList>
    </citation>
    <scope>NUCLEOTIDE SEQUENCE</scope>
</reference>
<reference evidence="1" key="2">
    <citation type="submission" date="2022-01" db="EMBL/GenBank/DDBJ databases">
        <authorList>
            <person name="Yamashiro T."/>
            <person name="Shiraishi A."/>
            <person name="Satake H."/>
            <person name="Nakayama K."/>
        </authorList>
    </citation>
    <scope>NUCLEOTIDE SEQUENCE</scope>
</reference>
<keyword evidence="2" id="KW-1185">Reference proteome</keyword>
<proteinExistence type="predicted"/>